<evidence type="ECO:0000313" key="1">
    <source>
        <dbReference type="EMBL" id="AIA89027.1"/>
    </source>
</evidence>
<dbReference type="EMBL" id="KF121736">
    <property type="protein sequence ID" value="AIA89027.1"/>
    <property type="molecule type" value="Genomic_DNA"/>
</dbReference>
<organism evidence="1">
    <name type="scientific">uncultured Ethanoligenens sp</name>
    <dbReference type="NCBI Taxonomy" id="286556"/>
    <lineage>
        <taxon>Bacteria</taxon>
        <taxon>Bacillati</taxon>
        <taxon>Bacillota</taxon>
        <taxon>Clostridia</taxon>
        <taxon>Eubacteriales</taxon>
        <taxon>Oscillospiraceae</taxon>
        <taxon>Ethanoligenens</taxon>
        <taxon>environmental samples</taxon>
    </lineage>
</organism>
<proteinExistence type="predicted"/>
<name>A0A060C286_9FIRM</name>
<accession>A0A060C286</accession>
<protein>
    <submittedName>
        <fullName evidence="1">CAZy families GH73 protein</fullName>
    </submittedName>
</protein>
<dbReference type="AlphaFoldDB" id="A0A060C286"/>
<reference evidence="1" key="1">
    <citation type="journal article" date="2013" name="Environ. Microbiol.">
        <title>Seasonally variable intestinal metagenomes of the red palm weevil (Rhynchophorus ferrugineus).</title>
        <authorList>
            <person name="Jia S."/>
            <person name="Zhang X."/>
            <person name="Zhang G."/>
            <person name="Yin A."/>
            <person name="Zhang S."/>
            <person name="Li F."/>
            <person name="Wang L."/>
            <person name="Zhao D."/>
            <person name="Yun Q."/>
            <person name="Tala"/>
            <person name="Wang J."/>
            <person name="Sun G."/>
            <person name="Baabdullah M."/>
            <person name="Yu X."/>
            <person name="Hu S."/>
            <person name="Al-Mssallem I.S."/>
            <person name="Yu J."/>
        </authorList>
    </citation>
    <scope>NUCLEOTIDE SEQUENCE</scope>
</reference>
<sequence length="100" mass="11101">MSDASIYAAYKGWNTVAKAIEGGAEFISSSYVNSEKLIGGYDQQTVYEMKWNPEGLVKYGYATGEYATSSTWANSIASIIKQYSDVFKGKHISFIIPEYN</sequence>